<dbReference type="EMBL" id="JAGGDJ010000012">
    <property type="protein sequence ID" value="MBO7745726.1"/>
    <property type="molecule type" value="Genomic_DNA"/>
</dbReference>
<comment type="caution">
    <text evidence="2">The sequence shown here is derived from an EMBL/GenBank/DDBJ whole genome shotgun (WGS) entry which is preliminary data.</text>
</comment>
<feature type="transmembrane region" description="Helical" evidence="1">
    <location>
        <begin position="55"/>
        <end position="71"/>
    </location>
</feature>
<feature type="transmembrane region" description="Helical" evidence="1">
    <location>
        <begin position="91"/>
        <end position="111"/>
    </location>
</feature>
<evidence type="ECO:0000313" key="2">
    <source>
        <dbReference type="EMBL" id="MBO7745726.1"/>
    </source>
</evidence>
<dbReference type="NCBIfam" id="NF041644">
    <property type="entry name" value="CBO0543_fam"/>
    <property type="match status" value="1"/>
</dbReference>
<feature type="transmembrane region" description="Helical" evidence="1">
    <location>
        <begin position="29"/>
        <end position="48"/>
    </location>
</feature>
<sequence>MSNDQLHEIQQKAAQFELNRWLLSGVFTWQWWFLFAGFIIPWIILFKFIDRKRAAPIWFFGLLVLIITSFTDDLGAEIGMWVYPIKLLPYSLISFPFDFSLVPVAQMLIYQYCKTWKIFLFALLIQAGIFAAVGEPFSIWAETITYYGWNYAYSFLFYIFTGTLSRAFVSYWINGRSRS</sequence>
<feature type="transmembrane region" description="Helical" evidence="1">
    <location>
        <begin position="151"/>
        <end position="173"/>
    </location>
</feature>
<protein>
    <recommendedName>
        <fullName evidence="4">Transmembrane protein</fullName>
    </recommendedName>
</protein>
<evidence type="ECO:0008006" key="4">
    <source>
        <dbReference type="Google" id="ProtNLM"/>
    </source>
</evidence>
<keyword evidence="1" id="KW-0812">Transmembrane</keyword>
<dbReference type="InterPro" id="IPR048147">
    <property type="entry name" value="CBO0543-like"/>
</dbReference>
<keyword evidence="1" id="KW-1133">Transmembrane helix</keyword>
<accession>A0ABS3WBM3</accession>
<keyword evidence="3" id="KW-1185">Reference proteome</keyword>
<dbReference type="RefSeq" id="WP_208848561.1">
    <property type="nucleotide sequence ID" value="NZ_JAGGDJ010000012.1"/>
</dbReference>
<organism evidence="2 3">
    <name type="scientific">Paenibacillus artemisiicola</name>
    <dbReference type="NCBI Taxonomy" id="1172618"/>
    <lineage>
        <taxon>Bacteria</taxon>
        <taxon>Bacillati</taxon>
        <taxon>Bacillota</taxon>
        <taxon>Bacilli</taxon>
        <taxon>Bacillales</taxon>
        <taxon>Paenibacillaceae</taxon>
        <taxon>Paenibacillus</taxon>
    </lineage>
</organism>
<reference evidence="2 3" key="1">
    <citation type="submission" date="2021-03" db="EMBL/GenBank/DDBJ databases">
        <title>Paenibacillus artemisicola MWE-103 whole genome sequence.</title>
        <authorList>
            <person name="Ham Y.J."/>
        </authorList>
    </citation>
    <scope>NUCLEOTIDE SEQUENCE [LARGE SCALE GENOMIC DNA]</scope>
    <source>
        <strain evidence="2 3">MWE-103</strain>
    </source>
</reference>
<keyword evidence="1" id="KW-0472">Membrane</keyword>
<gene>
    <name evidence="2" type="ORF">I8J29_16065</name>
</gene>
<proteinExistence type="predicted"/>
<evidence type="ECO:0000313" key="3">
    <source>
        <dbReference type="Proteomes" id="UP000670947"/>
    </source>
</evidence>
<name>A0ABS3WBM3_9BACL</name>
<feature type="transmembrane region" description="Helical" evidence="1">
    <location>
        <begin position="118"/>
        <end position="139"/>
    </location>
</feature>
<evidence type="ECO:0000256" key="1">
    <source>
        <dbReference type="SAM" id="Phobius"/>
    </source>
</evidence>
<dbReference type="Proteomes" id="UP000670947">
    <property type="component" value="Unassembled WGS sequence"/>
</dbReference>